<dbReference type="PANTHER" id="PTHR48125">
    <property type="entry name" value="LP07818P1"/>
    <property type="match status" value="1"/>
</dbReference>
<feature type="region of interest" description="Disordered" evidence="1">
    <location>
        <begin position="1"/>
        <end position="156"/>
    </location>
</feature>
<reference evidence="2" key="1">
    <citation type="submission" date="2021-01" db="EMBL/GenBank/DDBJ databases">
        <authorList>
            <consortium name="Genoscope - CEA"/>
            <person name="William W."/>
        </authorList>
    </citation>
    <scope>NUCLEOTIDE SEQUENCE</scope>
</reference>
<evidence type="ECO:0000313" key="2">
    <source>
        <dbReference type="EMBL" id="CAF1779695.1"/>
    </source>
</evidence>
<dbReference type="Proteomes" id="UP001295469">
    <property type="component" value="Chromosome C09"/>
</dbReference>
<sequence length="466" mass="52476">MDSDDHRPLKKRFVVGHQQAPQQAPQAPQQAPRQQALQQAPRQQARQQAPAQEEPPQEDPPQECLGRVVVRHQQAPQQARRQQAPHQAPRQQAPEQEDPPQGCLGRVVVRHQQAPRQQTPQQARRQQAPHQAPRQQAPEQEDPEEDANTAEPPPPLPCRYRSLRSLFKTCPLLGCFLKVEQNRSHCCYGHFQLAREFAQRAVAFHYFDGFLDGEHRKRVCILALLNSVRGLQTGVPNLDHVAGLFTTLPWQLKIIPENAGNWLFFKTPPLRYTSMSYTSTNCGTKPPAIWWKKNPFLSIGFEGFDHPPVKYTLFLMDGGDDHHRQLAKDWRLHLFQCQELSLYCLSTGGSLIFAQPEPKLVKKQNPGDGDTSPTDRDPNPVSKIASSKRHRNLPSTSNSSSVPQVPVGNPQGRGRNSMLSFLAVTEGVACRDGETVELQQIKAKKKIGPSFALKTLFQNCFSKTLP</sequence>
<feature type="region of interest" description="Disordered" evidence="1">
    <location>
        <begin position="357"/>
        <end position="414"/>
    </location>
</feature>
<dbReference type="AlphaFoldDB" id="A0A816JAK2"/>
<protein>
    <submittedName>
        <fullName evidence="2">(rape) hypothetical protein</fullName>
    </submittedName>
</protein>
<proteinExistence type="predicted"/>
<dbReference type="EMBL" id="HG994373">
    <property type="protein sequence ID" value="CAF1779695.1"/>
    <property type="molecule type" value="Genomic_DNA"/>
</dbReference>
<feature type="compositionally biased region" description="Polar residues" evidence="1">
    <location>
        <begin position="393"/>
        <end position="403"/>
    </location>
</feature>
<feature type="compositionally biased region" description="Low complexity" evidence="1">
    <location>
        <begin position="110"/>
        <end position="138"/>
    </location>
</feature>
<gene>
    <name evidence="2" type="ORF">DARMORV10_C09P58060.1</name>
</gene>
<name>A0A816JAK2_BRANA</name>
<feature type="compositionally biased region" description="Low complexity" evidence="1">
    <location>
        <begin position="18"/>
        <end position="54"/>
    </location>
</feature>
<accession>A0A816JAK2</accession>
<evidence type="ECO:0000256" key="1">
    <source>
        <dbReference type="SAM" id="MobiDB-lite"/>
    </source>
</evidence>
<feature type="compositionally biased region" description="Acidic residues" evidence="1">
    <location>
        <begin position="139"/>
        <end position="148"/>
    </location>
</feature>
<feature type="compositionally biased region" description="Low complexity" evidence="1">
    <location>
        <begin position="71"/>
        <end position="94"/>
    </location>
</feature>
<dbReference type="PANTHER" id="PTHR48125:SF16">
    <property type="entry name" value="UBZ4-TYPE DOMAIN-CONTAINING PROTEIN"/>
    <property type="match status" value="1"/>
</dbReference>
<organism evidence="2">
    <name type="scientific">Brassica napus</name>
    <name type="common">Rape</name>
    <dbReference type="NCBI Taxonomy" id="3708"/>
    <lineage>
        <taxon>Eukaryota</taxon>
        <taxon>Viridiplantae</taxon>
        <taxon>Streptophyta</taxon>
        <taxon>Embryophyta</taxon>
        <taxon>Tracheophyta</taxon>
        <taxon>Spermatophyta</taxon>
        <taxon>Magnoliopsida</taxon>
        <taxon>eudicotyledons</taxon>
        <taxon>Gunneridae</taxon>
        <taxon>Pentapetalae</taxon>
        <taxon>rosids</taxon>
        <taxon>malvids</taxon>
        <taxon>Brassicales</taxon>
        <taxon>Brassicaceae</taxon>
        <taxon>Brassiceae</taxon>
        <taxon>Brassica</taxon>
    </lineage>
</organism>